<organism evidence="3 4">
    <name type="scientific">Frankia nepalensis</name>
    <dbReference type="NCBI Taxonomy" id="1836974"/>
    <lineage>
        <taxon>Bacteria</taxon>
        <taxon>Bacillati</taxon>
        <taxon>Actinomycetota</taxon>
        <taxon>Actinomycetes</taxon>
        <taxon>Frankiales</taxon>
        <taxon>Frankiaceae</taxon>
        <taxon>Frankia</taxon>
    </lineage>
</organism>
<feature type="transmembrane region" description="Helical" evidence="2">
    <location>
        <begin position="494"/>
        <end position="517"/>
    </location>
</feature>
<sequence length="958" mass="104452">MLAAAERVSGGSAALRQDLTKNFTGVARKLAMYVEHDIGALVDLLTRGEDRAMPLSYHFRGQRTGLDDSTPLAARPELVVDSVDDLLMSFRAGRAKQLSIIGGPGCGKTTTLALLILRSMTEKAEKVPVRISLAGWSPRVFTIEEWIERRIVSQYPGMKKDFDALHADHLLRIFVRKLVIPLLDGLDEAGGKVIDEASDAISHTFVGGRPVIATCRTREFMYLSRKPLPGGSIAIVRPLQREVMRTYLVEADGRWAEALTGALGATTAAQERVLCAPLMAWLAAEHDGDPRRVINDTKDSTGDRLKDRLLDGLVTSLYRRGRVSAEQGGSRQGSDARAALRWLSFLAEGMQRRPLHEVAWWQITALAPTQWLGLSSALGAGALLGLLAPRQPVLAVGLLLSLYFGLVCGVSFGRGYSMSRSNDPEERRRGRTGYSDLESGNDPGFVVHLQRVGAGVIYVLAAAVLAGLVMRVPWWSDPSASDLVWPGRNPRQLLIGLAAGTLAAAFAGFAAATVIGLRLQANPDEDTVLSGATAMSAKESFVRDLKNAGTGTALAGVLAGAFVVPAVLWFWIDDRLAFGWIILIAVANAVAAAPGLVLRPPARTTATDRMFVRVRRGLAGVLACSLGATIIAWSWCDEVLAPAWISFWPAGITSCLMFAASTRNAVAWKWLAFRKKLPTDLFGSLEEAHDLGVLRQAGIAYEFRHDLLRQALVARAKIKRPAWVDAPRAVDIVVFGAPGSRLDPEGRLQISPAAAERAQLAADYWHHHNSDSDDDEYAGLDPECAPRMRVICVAGRPGKRQMMADVGDQAEAQHIARLVVEQGVPQELVIPNPSQPLGRAYATSTVDEVGILVEEGLTPIDKYSRAFPLAVVAHRHHGLRIRDVWRKVGFRREQILPVPPEAPDSRKEIALRLAYQLFVLGLGTRIRTTDRLREREEELHRVVSPLRRAPRAMQPANS</sequence>
<feature type="transmembrane region" description="Helical" evidence="2">
    <location>
        <begin position="393"/>
        <end position="412"/>
    </location>
</feature>
<keyword evidence="2" id="KW-0472">Membrane</keyword>
<feature type="transmembrane region" description="Helical" evidence="2">
    <location>
        <begin position="553"/>
        <end position="572"/>
    </location>
</feature>
<feature type="transmembrane region" description="Helical" evidence="2">
    <location>
        <begin position="455"/>
        <end position="474"/>
    </location>
</feature>
<keyword evidence="4" id="KW-1185">Reference proteome</keyword>
<protein>
    <recommendedName>
        <fullName evidence="5">NACHT domain-containing protein</fullName>
    </recommendedName>
</protein>
<dbReference type="EMBL" id="JAEACQ010000388">
    <property type="protein sequence ID" value="MBL7633569.1"/>
    <property type="molecule type" value="Genomic_DNA"/>
</dbReference>
<evidence type="ECO:0000313" key="3">
    <source>
        <dbReference type="EMBL" id="MBL7633569.1"/>
    </source>
</evidence>
<keyword evidence="2" id="KW-0812">Transmembrane</keyword>
<proteinExistence type="predicted"/>
<feature type="transmembrane region" description="Helical" evidence="2">
    <location>
        <begin position="618"/>
        <end position="635"/>
    </location>
</feature>
<dbReference type="InterPro" id="IPR027417">
    <property type="entry name" value="P-loop_NTPase"/>
</dbReference>
<reference evidence="3" key="1">
    <citation type="submission" date="2020-12" db="EMBL/GenBank/DDBJ databases">
        <title>Genomic characterization of non-nitrogen-fixing Frankia strains.</title>
        <authorList>
            <person name="Carlos-Shanley C."/>
            <person name="Guerra T."/>
            <person name="Hahn D."/>
        </authorList>
    </citation>
    <scope>NUCLEOTIDE SEQUENCE</scope>
    <source>
        <strain evidence="3">CN6</strain>
    </source>
</reference>
<accession>A0A937US75</accession>
<gene>
    <name evidence="3" type="ORF">I7412_41740</name>
</gene>
<evidence type="ECO:0008006" key="5">
    <source>
        <dbReference type="Google" id="ProtNLM"/>
    </source>
</evidence>
<name>A0A937US75_9ACTN</name>
<feature type="region of interest" description="Disordered" evidence="1">
    <location>
        <begin position="417"/>
        <end position="436"/>
    </location>
</feature>
<feature type="transmembrane region" description="Helical" evidence="2">
    <location>
        <begin position="578"/>
        <end position="598"/>
    </location>
</feature>
<dbReference type="Proteomes" id="UP000604475">
    <property type="component" value="Unassembled WGS sequence"/>
</dbReference>
<dbReference type="SUPFAM" id="SSF52540">
    <property type="entry name" value="P-loop containing nucleoside triphosphate hydrolases"/>
    <property type="match status" value="1"/>
</dbReference>
<keyword evidence="2" id="KW-1133">Transmembrane helix</keyword>
<dbReference type="Gene3D" id="3.40.50.300">
    <property type="entry name" value="P-loop containing nucleotide triphosphate hydrolases"/>
    <property type="match status" value="1"/>
</dbReference>
<evidence type="ECO:0000313" key="4">
    <source>
        <dbReference type="Proteomes" id="UP000604475"/>
    </source>
</evidence>
<feature type="transmembrane region" description="Helical" evidence="2">
    <location>
        <begin position="647"/>
        <end position="666"/>
    </location>
</feature>
<evidence type="ECO:0000256" key="1">
    <source>
        <dbReference type="SAM" id="MobiDB-lite"/>
    </source>
</evidence>
<dbReference type="AlphaFoldDB" id="A0A937US75"/>
<evidence type="ECO:0000256" key="2">
    <source>
        <dbReference type="SAM" id="Phobius"/>
    </source>
</evidence>
<comment type="caution">
    <text evidence="3">The sequence shown here is derived from an EMBL/GenBank/DDBJ whole genome shotgun (WGS) entry which is preliminary data.</text>
</comment>
<dbReference type="RefSeq" id="WP_203005594.1">
    <property type="nucleotide sequence ID" value="NZ_JADWYU010000245.1"/>
</dbReference>